<keyword evidence="2" id="KW-0489">Methyltransferase</keyword>
<dbReference type="Pfam" id="PF05050">
    <property type="entry name" value="Methyltransf_21"/>
    <property type="match status" value="1"/>
</dbReference>
<dbReference type="InterPro" id="IPR006342">
    <property type="entry name" value="FkbM_mtfrase"/>
</dbReference>
<dbReference type="EMBL" id="CP001715">
    <property type="protein sequence ID" value="ACV34292.1"/>
    <property type="molecule type" value="Genomic_DNA"/>
</dbReference>
<dbReference type="PANTHER" id="PTHR36973">
    <property type="entry name" value="SLL1456 PROTEIN-RELATED"/>
    <property type="match status" value="1"/>
</dbReference>
<dbReference type="InterPro" id="IPR053188">
    <property type="entry name" value="FkbM_Methyltransferase"/>
</dbReference>
<dbReference type="OrthoDB" id="4104638at2"/>
<feature type="domain" description="Methyltransferase FkbM" evidence="1">
    <location>
        <begin position="42"/>
        <end position="210"/>
    </location>
</feature>
<keyword evidence="2" id="KW-0808">Transferase</keyword>
<organism evidence="2">
    <name type="scientific">Accumulibacter regalis</name>
    <dbReference type="NCBI Taxonomy" id="522306"/>
    <lineage>
        <taxon>Bacteria</taxon>
        <taxon>Pseudomonadati</taxon>
        <taxon>Pseudomonadota</taxon>
        <taxon>Betaproteobacteria</taxon>
        <taxon>Candidatus Accumulibacter</taxon>
    </lineage>
</organism>
<evidence type="ECO:0000259" key="1">
    <source>
        <dbReference type="Pfam" id="PF05050"/>
    </source>
</evidence>
<dbReference type="GO" id="GO:0008171">
    <property type="term" value="F:O-methyltransferase activity"/>
    <property type="evidence" value="ECO:0007669"/>
    <property type="project" value="TreeGrafter"/>
</dbReference>
<dbReference type="eggNOG" id="COG2242">
    <property type="taxonomic scope" value="Bacteria"/>
</dbReference>
<dbReference type="Gene3D" id="3.40.50.150">
    <property type="entry name" value="Vaccinia Virus protein VP39"/>
    <property type="match status" value="1"/>
</dbReference>
<dbReference type="NCBIfam" id="TIGR01444">
    <property type="entry name" value="fkbM_fam"/>
    <property type="match status" value="1"/>
</dbReference>
<dbReference type="KEGG" id="app:CAP2UW1_0955"/>
<dbReference type="STRING" id="522306.CAP2UW1_0955"/>
<dbReference type="AlphaFoldDB" id="C7RPP9"/>
<evidence type="ECO:0000313" key="2">
    <source>
        <dbReference type="EMBL" id="ACV34292.1"/>
    </source>
</evidence>
<dbReference type="InterPro" id="IPR029063">
    <property type="entry name" value="SAM-dependent_MTases_sf"/>
</dbReference>
<sequence>MKLLYSLARSLGYELIRRKKNPSLRAHLRNVIHRHAIDVVIDVGANDGQFALLLRSEGFRGTIYSFEPVNSTYEQLRRIAQHDANWEVFNTALGERVGDAIINVTASSDLCSLLDPNDFGKTAFPSIAVSHQETIAMDTLDNFIAREKLAKAARILLKMDTQGYDLQVFQGAQQSLGCIVCLLSEISLMPIYAQAPHYLDALRLYEGKGFVPSGLYPVSRNDDLSVIEMDCVLINNALAQP</sequence>
<accession>C7RPP9</accession>
<gene>
    <name evidence="2" type="ordered locus">CAP2UW1_0955</name>
</gene>
<reference evidence="2" key="1">
    <citation type="submission" date="2009-08" db="EMBL/GenBank/DDBJ databases">
        <authorList>
            <consortium name="US DOE Joint Genome Institute"/>
            <person name="Lucas S."/>
            <person name="Copeland A."/>
            <person name="Lapidus A."/>
            <person name="Glavina del Rio T."/>
            <person name="Dalin E."/>
            <person name="Tice H."/>
            <person name="Bruce D."/>
            <person name="Barry K."/>
            <person name="Pitluck S."/>
            <person name="Lowry S."/>
            <person name="Larimer F."/>
            <person name="Land M."/>
            <person name="Hauser L."/>
            <person name="Kyrpides N."/>
            <person name="Ivanova N."/>
            <person name="McMahon K.D."/>
            <person name="Hugenholtz P."/>
        </authorList>
    </citation>
    <scope>NUCLEOTIDE SEQUENCE</scope>
    <source>
        <strain evidence="2">UW-1</strain>
    </source>
</reference>
<reference evidence="2" key="2">
    <citation type="submission" date="2009-09" db="EMBL/GenBank/DDBJ databases">
        <title>Complete sequence of chromosome of Candidatus Accumulibacter phosphatis clade IIA str. UW-1.</title>
        <authorList>
            <consortium name="US DOE Joint Genome Institute"/>
            <person name="Martin H.G."/>
            <person name="Ivanova N."/>
            <person name="Kunin V."/>
            <person name="Warnecke F."/>
            <person name="Barry K."/>
            <person name="He S."/>
            <person name="Salamov A."/>
            <person name="Szeto E."/>
            <person name="Dalin E."/>
            <person name="Pangilinan J.L."/>
            <person name="Lapidus A."/>
            <person name="Lowry S."/>
            <person name="Kyrpides N.C."/>
            <person name="McMahon K.D."/>
            <person name="Hugenholtz P."/>
        </authorList>
    </citation>
    <scope>NUCLEOTIDE SEQUENCE [LARGE SCALE GENOMIC DNA]</scope>
    <source>
        <strain evidence="2">UW-1</strain>
    </source>
</reference>
<dbReference type="GO" id="GO:0032259">
    <property type="term" value="P:methylation"/>
    <property type="evidence" value="ECO:0007669"/>
    <property type="project" value="UniProtKB-KW"/>
</dbReference>
<protein>
    <submittedName>
        <fullName evidence="2">Methyltransferase FkbM family</fullName>
    </submittedName>
</protein>
<dbReference type="HOGENOM" id="CLU_068034_2_0_4"/>
<dbReference type="SUPFAM" id="SSF53335">
    <property type="entry name" value="S-adenosyl-L-methionine-dependent methyltransferases"/>
    <property type="match status" value="1"/>
</dbReference>
<proteinExistence type="predicted"/>
<dbReference type="PANTHER" id="PTHR36973:SF4">
    <property type="entry name" value="NODULATION PROTEIN"/>
    <property type="match status" value="1"/>
</dbReference>
<name>C7RPP9_ACCRE</name>